<name>A0A1G2LM20_9BACT</name>
<dbReference type="InterPro" id="IPR011054">
    <property type="entry name" value="Rudment_hybrid_motif"/>
</dbReference>
<dbReference type="EC" id="6.3.4.13" evidence="2"/>
<evidence type="ECO:0000256" key="2">
    <source>
        <dbReference type="ARBA" id="ARBA00013255"/>
    </source>
</evidence>
<dbReference type="InterPro" id="IPR000115">
    <property type="entry name" value="PRibGlycinamide_synth"/>
</dbReference>
<evidence type="ECO:0000256" key="10">
    <source>
        <dbReference type="PROSITE-ProRule" id="PRU00409"/>
    </source>
</evidence>
<evidence type="ECO:0000313" key="12">
    <source>
        <dbReference type="EMBL" id="OHA12678.1"/>
    </source>
</evidence>
<evidence type="ECO:0000256" key="3">
    <source>
        <dbReference type="ARBA" id="ARBA00022598"/>
    </source>
</evidence>
<evidence type="ECO:0000259" key="11">
    <source>
        <dbReference type="PROSITE" id="PS50975"/>
    </source>
</evidence>
<sequence>MNGNQTALEKKKFLFVSLESLSGDLAWTLKKEGHEVKIFIKSKSDADVYDGFLEKVSDWEEHTDWADVIIFDDVEFGPVAEKLKKKGKLVIGGNKYTDELEMNREFGQTELKKYGVNILPQWHFANYDEAIEFIKKNPDRYVFKPSGNMPSGEKGLLFIGQEEDGKDLLELLEQNKTVWTKKAPTFQLQKFISGVEIAVGAFFNGKDFIYPINVNFEHKRIFPGDIGPFAGEMGTLMFWSEPNRLFKHTLEKMKAPLAESGYSGYVDINCIVNGKGIYPLEWTCRFGYPTIEIQLEGILMPAGEFLYKLAGGETFELKTKKGFQIGVRIMVPTYLVRSSDKETTELYRDLPILFKKNDSLEGIHIEDIKLADGVWRIAGESGVLMVVTGSGTTVEEARRQVYSRIKNIMVPNMFYRVDIGHRWLEDSDKLQTWGYLDTFI</sequence>
<dbReference type="InterPro" id="IPR020560">
    <property type="entry name" value="PRibGlycinamide_synth_C-dom"/>
</dbReference>
<dbReference type="AlphaFoldDB" id="A0A1G2LM20"/>
<dbReference type="Proteomes" id="UP000177171">
    <property type="component" value="Unassembled WGS sequence"/>
</dbReference>
<keyword evidence="4 10" id="KW-0547">Nucleotide-binding</keyword>
<evidence type="ECO:0000256" key="4">
    <source>
        <dbReference type="ARBA" id="ARBA00022741"/>
    </source>
</evidence>
<dbReference type="InterPro" id="IPR037123">
    <property type="entry name" value="PRibGlycinamide_synth_C_sf"/>
</dbReference>
<keyword evidence="6 10" id="KW-0067">ATP-binding</keyword>
<dbReference type="InterPro" id="IPR011761">
    <property type="entry name" value="ATP-grasp"/>
</dbReference>
<dbReference type="GO" id="GO:0004637">
    <property type="term" value="F:phosphoribosylamine-glycine ligase activity"/>
    <property type="evidence" value="ECO:0007669"/>
    <property type="project" value="UniProtKB-EC"/>
</dbReference>
<evidence type="ECO:0000313" key="13">
    <source>
        <dbReference type="Proteomes" id="UP000177171"/>
    </source>
</evidence>
<dbReference type="UniPathway" id="UPA00074">
    <property type="reaction ID" value="UER00125"/>
</dbReference>
<evidence type="ECO:0000256" key="8">
    <source>
        <dbReference type="ARBA" id="ARBA00042242"/>
    </source>
</evidence>
<dbReference type="SMART" id="SM01209">
    <property type="entry name" value="GARS_A"/>
    <property type="match status" value="1"/>
</dbReference>
<dbReference type="GO" id="GO:0006189">
    <property type="term" value="P:'de novo' IMP biosynthetic process"/>
    <property type="evidence" value="ECO:0007669"/>
    <property type="project" value="UniProtKB-UniPathway"/>
</dbReference>
<dbReference type="PANTHER" id="PTHR43472:SF1">
    <property type="entry name" value="PHOSPHORIBOSYLAMINE--GLYCINE LIGASE, CHLOROPLASTIC"/>
    <property type="match status" value="1"/>
</dbReference>
<organism evidence="12 13">
    <name type="scientific">Candidatus Sungbacteria bacterium RIFCSPLOWO2_12_FULL_41_11</name>
    <dbReference type="NCBI Taxonomy" id="1802286"/>
    <lineage>
        <taxon>Bacteria</taxon>
        <taxon>Candidatus Sungiibacteriota</taxon>
    </lineage>
</organism>
<evidence type="ECO:0000256" key="5">
    <source>
        <dbReference type="ARBA" id="ARBA00022755"/>
    </source>
</evidence>
<dbReference type="EMBL" id="MHQY01000044">
    <property type="protein sequence ID" value="OHA12678.1"/>
    <property type="molecule type" value="Genomic_DNA"/>
</dbReference>
<reference evidence="12 13" key="1">
    <citation type="journal article" date="2016" name="Nat. Commun.">
        <title>Thousands of microbial genomes shed light on interconnected biogeochemical processes in an aquifer system.</title>
        <authorList>
            <person name="Anantharaman K."/>
            <person name="Brown C.T."/>
            <person name="Hug L.A."/>
            <person name="Sharon I."/>
            <person name="Castelle C.J."/>
            <person name="Probst A.J."/>
            <person name="Thomas B.C."/>
            <person name="Singh A."/>
            <person name="Wilkins M.J."/>
            <person name="Karaoz U."/>
            <person name="Brodie E.L."/>
            <person name="Williams K.H."/>
            <person name="Hubbard S.S."/>
            <person name="Banfield J.F."/>
        </authorList>
    </citation>
    <scope>NUCLEOTIDE SEQUENCE [LARGE SCALE GENOMIC DNA]</scope>
</reference>
<dbReference type="SUPFAM" id="SSF56059">
    <property type="entry name" value="Glutathione synthetase ATP-binding domain-like"/>
    <property type="match status" value="1"/>
</dbReference>
<comment type="pathway">
    <text evidence="1">Purine metabolism; IMP biosynthesis via de novo pathway; N(1)-(5-phospho-D-ribosyl)glycinamide from 5-phospho-alpha-D-ribose 1-diphosphate: step 2/2.</text>
</comment>
<comment type="similarity">
    <text evidence="7">Belongs to the GARS family.</text>
</comment>
<dbReference type="GO" id="GO:0005524">
    <property type="term" value="F:ATP binding"/>
    <property type="evidence" value="ECO:0007669"/>
    <property type="project" value="UniProtKB-UniRule"/>
</dbReference>
<dbReference type="SMART" id="SM01210">
    <property type="entry name" value="GARS_C"/>
    <property type="match status" value="1"/>
</dbReference>
<dbReference type="GO" id="GO:0009113">
    <property type="term" value="P:purine nucleobase biosynthetic process"/>
    <property type="evidence" value="ECO:0007669"/>
    <property type="project" value="InterPro"/>
</dbReference>
<dbReference type="Gene3D" id="3.90.600.10">
    <property type="entry name" value="Phosphoribosylglycinamide synthetase, C-terminal domain"/>
    <property type="match status" value="1"/>
</dbReference>
<gene>
    <name evidence="12" type="ORF">A3G49_00180</name>
</gene>
<evidence type="ECO:0000256" key="6">
    <source>
        <dbReference type="ARBA" id="ARBA00022840"/>
    </source>
</evidence>
<dbReference type="PANTHER" id="PTHR43472">
    <property type="entry name" value="PHOSPHORIBOSYLAMINE--GLYCINE LIGASE"/>
    <property type="match status" value="1"/>
</dbReference>
<comment type="caution">
    <text evidence="12">The sequence shown here is derived from an EMBL/GenBank/DDBJ whole genome shotgun (WGS) entry which is preliminary data.</text>
</comment>
<proteinExistence type="inferred from homology"/>
<dbReference type="SUPFAM" id="SSF51246">
    <property type="entry name" value="Rudiment single hybrid motif"/>
    <property type="match status" value="1"/>
</dbReference>
<keyword evidence="3 12" id="KW-0436">Ligase</keyword>
<dbReference type="PROSITE" id="PS50975">
    <property type="entry name" value="ATP_GRASP"/>
    <property type="match status" value="1"/>
</dbReference>
<evidence type="ECO:0000256" key="1">
    <source>
        <dbReference type="ARBA" id="ARBA00005174"/>
    </source>
</evidence>
<dbReference type="Gene3D" id="3.30.470.20">
    <property type="entry name" value="ATP-grasp fold, B domain"/>
    <property type="match status" value="1"/>
</dbReference>
<feature type="domain" description="ATP-grasp" evidence="11">
    <location>
        <begin position="108"/>
        <end position="311"/>
    </location>
</feature>
<dbReference type="GO" id="GO:0046872">
    <property type="term" value="F:metal ion binding"/>
    <property type="evidence" value="ECO:0007669"/>
    <property type="project" value="InterPro"/>
</dbReference>
<protein>
    <recommendedName>
        <fullName evidence="2">phosphoribosylamine--glycine ligase</fullName>
        <ecNumber evidence="2">6.3.4.13</ecNumber>
    </recommendedName>
    <alternativeName>
        <fullName evidence="8">Glycinamide ribonucleotide synthetase</fullName>
    </alternativeName>
    <alternativeName>
        <fullName evidence="9">Phosphoribosylglycinamide synthetase</fullName>
    </alternativeName>
</protein>
<dbReference type="Pfam" id="PF01071">
    <property type="entry name" value="GARS_A"/>
    <property type="match status" value="1"/>
</dbReference>
<dbReference type="InterPro" id="IPR020561">
    <property type="entry name" value="PRibGlycinamid_synth_ATP-grasp"/>
</dbReference>
<accession>A0A1G2LM20</accession>
<keyword evidence="5" id="KW-0658">Purine biosynthesis</keyword>
<evidence type="ECO:0000256" key="7">
    <source>
        <dbReference type="ARBA" id="ARBA00038345"/>
    </source>
</evidence>
<evidence type="ECO:0000256" key="9">
    <source>
        <dbReference type="ARBA" id="ARBA00042864"/>
    </source>
</evidence>